<feature type="region of interest" description="Disordered" evidence="1">
    <location>
        <begin position="102"/>
        <end position="122"/>
    </location>
</feature>
<feature type="region of interest" description="Disordered" evidence="1">
    <location>
        <begin position="989"/>
        <end position="1029"/>
    </location>
</feature>
<feature type="region of interest" description="Disordered" evidence="1">
    <location>
        <begin position="845"/>
        <end position="884"/>
    </location>
</feature>
<feature type="compositionally biased region" description="Basic and acidic residues" evidence="1">
    <location>
        <begin position="521"/>
        <end position="539"/>
    </location>
</feature>
<feature type="region of interest" description="Disordered" evidence="1">
    <location>
        <begin position="1093"/>
        <end position="1148"/>
    </location>
</feature>
<feature type="region of interest" description="Disordered" evidence="1">
    <location>
        <begin position="509"/>
        <end position="593"/>
    </location>
</feature>
<gene>
    <name evidence="2" type="ORF">BCON_0116g00190</name>
</gene>
<dbReference type="EMBL" id="PQXN01000116">
    <property type="protein sequence ID" value="TGO53875.1"/>
    <property type="molecule type" value="Genomic_DNA"/>
</dbReference>
<feature type="compositionally biased region" description="Basic and acidic residues" evidence="1">
    <location>
        <begin position="845"/>
        <end position="875"/>
    </location>
</feature>
<accession>A0A4Z1HXW7</accession>
<feature type="compositionally biased region" description="Basic and acidic residues" evidence="1">
    <location>
        <begin position="989"/>
        <end position="999"/>
    </location>
</feature>
<feature type="region of interest" description="Disordered" evidence="1">
    <location>
        <begin position="1203"/>
        <end position="1240"/>
    </location>
</feature>
<feature type="region of interest" description="Disordered" evidence="1">
    <location>
        <begin position="140"/>
        <end position="159"/>
    </location>
</feature>
<feature type="compositionally biased region" description="Basic and acidic residues" evidence="1">
    <location>
        <begin position="397"/>
        <end position="406"/>
    </location>
</feature>
<feature type="compositionally biased region" description="Basic and acidic residues" evidence="1">
    <location>
        <begin position="945"/>
        <end position="955"/>
    </location>
</feature>
<evidence type="ECO:0000256" key="1">
    <source>
        <dbReference type="SAM" id="MobiDB-lite"/>
    </source>
</evidence>
<feature type="region of interest" description="Disordered" evidence="1">
    <location>
        <begin position="254"/>
        <end position="284"/>
    </location>
</feature>
<evidence type="ECO:0000313" key="2">
    <source>
        <dbReference type="EMBL" id="TGO53875.1"/>
    </source>
</evidence>
<feature type="compositionally biased region" description="Basic and acidic residues" evidence="1">
    <location>
        <begin position="1125"/>
        <end position="1134"/>
    </location>
</feature>
<feature type="region of interest" description="Disordered" evidence="1">
    <location>
        <begin position="679"/>
        <end position="732"/>
    </location>
</feature>
<feature type="region of interest" description="Disordered" evidence="1">
    <location>
        <begin position="397"/>
        <end position="439"/>
    </location>
</feature>
<feature type="compositionally biased region" description="Polar residues" evidence="1">
    <location>
        <begin position="720"/>
        <end position="732"/>
    </location>
</feature>
<feature type="compositionally biased region" description="Basic and acidic residues" evidence="1">
    <location>
        <begin position="558"/>
        <end position="567"/>
    </location>
</feature>
<evidence type="ECO:0000313" key="3">
    <source>
        <dbReference type="Proteomes" id="UP000297527"/>
    </source>
</evidence>
<feature type="compositionally biased region" description="Polar residues" evidence="1">
    <location>
        <begin position="679"/>
        <end position="695"/>
    </location>
</feature>
<reference evidence="2 3" key="1">
    <citation type="submission" date="2017-12" db="EMBL/GenBank/DDBJ databases">
        <title>Comparative genomics of Botrytis spp.</title>
        <authorList>
            <person name="Valero-Jimenez C.A."/>
            <person name="Tapia P."/>
            <person name="Veloso J."/>
            <person name="Silva-Moreno E."/>
            <person name="Staats M."/>
            <person name="Valdes J.H."/>
            <person name="Van Kan J.A.L."/>
        </authorList>
    </citation>
    <scope>NUCLEOTIDE SEQUENCE [LARGE SCALE GENOMIC DNA]</scope>
    <source>
        <strain evidence="2 3">MUCL11595</strain>
    </source>
</reference>
<name>A0A4Z1HXW7_9HELO</name>
<proteinExistence type="predicted"/>
<feature type="compositionally biased region" description="Polar residues" evidence="1">
    <location>
        <begin position="410"/>
        <end position="423"/>
    </location>
</feature>
<feature type="region of interest" description="Disordered" evidence="1">
    <location>
        <begin position="1159"/>
        <end position="1178"/>
    </location>
</feature>
<organism evidence="2 3">
    <name type="scientific">Botryotinia convoluta</name>
    <dbReference type="NCBI Taxonomy" id="54673"/>
    <lineage>
        <taxon>Eukaryota</taxon>
        <taxon>Fungi</taxon>
        <taxon>Dikarya</taxon>
        <taxon>Ascomycota</taxon>
        <taxon>Pezizomycotina</taxon>
        <taxon>Leotiomycetes</taxon>
        <taxon>Helotiales</taxon>
        <taxon>Sclerotiniaceae</taxon>
        <taxon>Botryotinia</taxon>
    </lineage>
</organism>
<keyword evidence="3" id="KW-1185">Reference proteome</keyword>
<feature type="compositionally biased region" description="Polar residues" evidence="1">
    <location>
        <begin position="540"/>
        <end position="554"/>
    </location>
</feature>
<protein>
    <submittedName>
        <fullName evidence="2">Uncharacterized protein</fullName>
    </submittedName>
</protein>
<feature type="compositionally biased region" description="Polar residues" evidence="1">
    <location>
        <begin position="1014"/>
        <end position="1027"/>
    </location>
</feature>
<comment type="caution">
    <text evidence="2">The sequence shown here is derived from an EMBL/GenBank/DDBJ whole genome shotgun (WGS) entry which is preliminary data.</text>
</comment>
<dbReference type="Proteomes" id="UP000297527">
    <property type="component" value="Unassembled WGS sequence"/>
</dbReference>
<feature type="compositionally biased region" description="Low complexity" evidence="1">
    <location>
        <begin position="1218"/>
        <end position="1236"/>
    </location>
</feature>
<sequence>MSKLEIRAYQRRRMWGGDFVGSVNCSMNPGSAVKFQFRGREWENCTNVHMLLRGGDRNVPDDYNPSAQAWNDSEWDGDSKQVDWRDKDWVTLAEKGMITWQSRKTRKPSNVQDPMTPGGIQFPKESQTYEEVQLEKSEMFSTEHNLTRPKGQKFPLRHDSENHHVGSIGAAVVEWKRLNDRKEAAVDGHQHLPSRPPSVGQPQYQREASVPHINLVEHGRQLAMKTDRQNQQSVLSSLTATVRTPPIFPSDLKAMSVREAERPRRKRKNSQGVQSGGQSTAAMKTRSTIPLGPKVLPVWQLAQILKEKQELEKKNLEVPPGNYRQSSMDTTAATTTRENNIHHQDARQTGIQVPAPLETFTAPVAECDNLQDQRERGKDQKRNNFLHDTYKQRVVLREKKSKDQVHESGLSVQNDFQLDNTHIPSREDNKPSTNEALGKPWNGVSEYVVSQEYNDTLPVSDDSNFNFNNYASSKQAPEKVQIADLNGASNSTPKKFFETSDRVSITLVRNSQAAPHIASDPPRRDPTPLELRQVERSQEKCANSESHPYSNLSENELDAERRAKQHQEIAGQSNLQALEREQKTQDNVQTRRQSDVFVQEPTHSQENFQRKAIRKLQEIEEQSKIPGNRNKRDFLHDFSQLDAFLQDFTISQQDTAREMWIAEKAKVDQKFSKFYGTITTPNKEVTNSPQVNDNVVKQPRQDKVDEENDVEEKSGEDRSLPQNNNSPASISRLSMGSELPHLLKKKRKAVLVANMLHDQDKKERFVQDFPLLQQNAARDSWIIVAKLADRRLEKLLDQIRICLVSEDVESYAEEVEYEREEHRQAQERVMRSVNRKFGEQLRKLERSSKNREEKQIREAQNQKELNDRKSFKEQNQDGDGVDLLNHTGRAEVTNNQQELISTTLQDQAMGDINDEANIEVQQKRKRHVQYFDHSPRTSAKKRKSGRDELAVESEQARNQRLRDLYYSGLIPSMGDVMGLEKADAAKLQVENKRDQDKRKGNAQYSDPMALGDQKPSNNHPQPENSGRQAWIDIDYEAHDKRTKTNRRKENRIPDSFHSSFQKQFPKLPNESKLEFRRGKLAAYIVSGEYKQHQSAGSGTRNSTLTNGQKQASSMNQSKLSNEVGTHAKKEEIRKPRLPRQAKNISAREEWLRKQDARKFEEQRQQVGNAGNAKKEGMVGKLVEGRMDIDERIPSNMTDIKRLEDYGSEKSAYMKTEGGSRSQSRGGLGTQQQLQSSNTALSAVVQQNDAVMAGSNAETAIDLTSD</sequence>
<feature type="compositionally biased region" description="Polar residues" evidence="1">
    <location>
        <begin position="270"/>
        <end position="284"/>
    </location>
</feature>
<dbReference type="AlphaFoldDB" id="A0A4Z1HXW7"/>
<feature type="region of interest" description="Disordered" evidence="1">
    <location>
        <begin position="923"/>
        <end position="955"/>
    </location>
</feature>
<dbReference type="OrthoDB" id="3547554at2759"/>
<feature type="compositionally biased region" description="Polar residues" evidence="1">
    <location>
        <begin position="1093"/>
        <end position="1123"/>
    </location>
</feature>